<dbReference type="EMBL" id="JBFDAA010000019">
    <property type="protein sequence ID" value="KAL1115662.1"/>
    <property type="molecule type" value="Genomic_DNA"/>
</dbReference>
<feature type="region of interest" description="Disordered" evidence="1">
    <location>
        <begin position="1"/>
        <end position="87"/>
    </location>
</feature>
<feature type="compositionally biased region" description="Polar residues" evidence="1">
    <location>
        <begin position="33"/>
        <end position="42"/>
    </location>
</feature>
<dbReference type="AlphaFoldDB" id="A0ABD0XXQ5"/>
<dbReference type="Proteomes" id="UP001558652">
    <property type="component" value="Unassembled WGS sequence"/>
</dbReference>
<evidence type="ECO:0000313" key="2">
    <source>
        <dbReference type="EMBL" id="KAL1115662.1"/>
    </source>
</evidence>
<sequence length="165" mass="17329">MVENPSKGKQKKAAGGRGGGGRRSGGDAASEPAGTQPSTGTRSAGAPPVSDSSDEDEEWTEEEGAIRIGGVVVPPAPPPHCSQEASGPRPIITHIVNENFKSYAGRVILGPFHKVKTSSSVALERLSILDFLAEPHSSILLRVMLEIVSLLSALKRTDPTENLDR</sequence>
<proteinExistence type="predicted"/>
<gene>
    <name evidence="2" type="ORF">AAG570_005952</name>
</gene>
<protein>
    <submittedName>
        <fullName evidence="2">Uncharacterized protein</fullName>
    </submittedName>
</protein>
<feature type="compositionally biased region" description="Acidic residues" evidence="1">
    <location>
        <begin position="52"/>
        <end position="63"/>
    </location>
</feature>
<comment type="caution">
    <text evidence="2">The sequence shown here is derived from an EMBL/GenBank/DDBJ whole genome shotgun (WGS) entry which is preliminary data.</text>
</comment>
<reference evidence="2 3" key="1">
    <citation type="submission" date="2024-07" db="EMBL/GenBank/DDBJ databases">
        <title>Chromosome-level genome assembly of the water stick insect Ranatra chinensis (Heteroptera: Nepidae).</title>
        <authorList>
            <person name="Liu X."/>
        </authorList>
    </citation>
    <scope>NUCLEOTIDE SEQUENCE [LARGE SCALE GENOMIC DNA]</scope>
    <source>
        <strain evidence="2">Cailab_2021Rc</strain>
        <tissue evidence="2">Muscle</tissue>
    </source>
</reference>
<organism evidence="2 3">
    <name type="scientific">Ranatra chinensis</name>
    <dbReference type="NCBI Taxonomy" id="642074"/>
    <lineage>
        <taxon>Eukaryota</taxon>
        <taxon>Metazoa</taxon>
        <taxon>Ecdysozoa</taxon>
        <taxon>Arthropoda</taxon>
        <taxon>Hexapoda</taxon>
        <taxon>Insecta</taxon>
        <taxon>Pterygota</taxon>
        <taxon>Neoptera</taxon>
        <taxon>Paraneoptera</taxon>
        <taxon>Hemiptera</taxon>
        <taxon>Heteroptera</taxon>
        <taxon>Panheteroptera</taxon>
        <taxon>Nepomorpha</taxon>
        <taxon>Nepidae</taxon>
        <taxon>Ranatrinae</taxon>
        <taxon>Ranatra</taxon>
    </lineage>
</organism>
<accession>A0ABD0XXQ5</accession>
<evidence type="ECO:0000313" key="3">
    <source>
        <dbReference type="Proteomes" id="UP001558652"/>
    </source>
</evidence>
<keyword evidence="3" id="KW-1185">Reference proteome</keyword>
<evidence type="ECO:0000256" key="1">
    <source>
        <dbReference type="SAM" id="MobiDB-lite"/>
    </source>
</evidence>
<name>A0ABD0XXQ5_9HEMI</name>